<comment type="caution">
    <text evidence="1">The sequence shown here is derived from an EMBL/GenBank/DDBJ whole genome shotgun (WGS) entry which is preliminary data.</text>
</comment>
<gene>
    <name evidence="1" type="ORF">DFQ07_0710</name>
</gene>
<dbReference type="InterPro" id="IPR008727">
    <property type="entry name" value="PAAR_motif"/>
</dbReference>
<dbReference type="Pfam" id="PF07217">
    <property type="entry name" value="Het-C"/>
    <property type="match status" value="1"/>
</dbReference>
<sequence length="1059" mass="119101">MPGPIATVGSMHTCPMCSGSTPHIGGPITQGEPNILINGKPAATMGSLCTCAGPPDTVAQGDPFVFFNGKSVTCLGDMTAHGGVISSGEANVIISNATQTLSRTMDEDEIPFPSITLKDRILTTLTGNSNRKAEINQNNLKENEYEEVQEIILTSTFAVTELQKIAKKDSLILFTYVIKRIYGNHYKNEAVQKLYNHAKENNALLNPQIKVVKSNSVNGKGPAGYSNKTQEILVTERFVRKAKEDNDQRAELMVALVEEVGHHIHYLLHNTYTTGKDKENLPPKKGSQGDVGAKFAAQVIQLNLLEKEEQYFADAVIDGANEKLVWEWKELHSNLKQYVNEARQNRNDNGEINNYKAGKIDVGHGKYGHQDIEEVALKPVLNQIFDDEETIHKILNKIYLGNWLRDFSQLVDPGIIRPLANSVIEYSKKEKGNLKNVKSIMNGNPSDEMVNVQVPYGVDASYEGEFFSPSTWFSFETNIIYQEKKVRPITWSRELMTNVVNILAVMEFMKPENKADLNKNNYDKRLTDFKKQYLDITKEVLGVYRPDEHIDNPLTIPIDKNEHNPKLNAEGEKYGFVGKPTYKELAIGKTYGMKNYIRTHSSDADSSNFSTTRTAYEYVVEQIKSAKSNPNFSNMTSMVNFGAALHVIEDYFAHTNYVEIAVAKVYENDRVFPWVDVVPNHTPYPGAENFNYDTFAKLPPKEAERYLRLKATPSVIGVTKMKYDERVVTEPNQIARFIPVVTGTFGELDMLASVLPILEEKLFSIEITPYEESKPNERTINDVFILEMCKDLDQIQNADGSGVNDGSYEKRFNDLLEIRDGIVGAKNKLPKFMREYAHDIMERIGALINFGFYNLLKICGKRIADAQLLMQEQITQIQKNGIAIGTNPSHTQIAKDDPDKPMHELSAILAVEAVKRVGEKMLKVWKLNTPLSDVLKEVDIIMQHPAVSSWQDKIVLEWATKNKDKVCKASTPSVVIDSLIHGIEEINNFNKQLINMADGKINGAGKGFTTMDAIISEFDTDGSLRENFKNLLLDGQKVLDQAKELKKNYNKQYYKPSNC</sequence>
<dbReference type="Pfam" id="PF05488">
    <property type="entry name" value="PAAR_motif"/>
    <property type="match status" value="1"/>
</dbReference>
<evidence type="ECO:0000313" key="1">
    <source>
        <dbReference type="EMBL" id="TDQ30367.1"/>
    </source>
</evidence>
<protein>
    <submittedName>
        <fullName evidence="1">Putative Zn-binding protein involved in type VI secretion</fullName>
    </submittedName>
</protein>
<dbReference type="EMBL" id="SNYH01000001">
    <property type="protein sequence ID" value="TDQ30367.1"/>
    <property type="molecule type" value="Genomic_DNA"/>
</dbReference>
<dbReference type="Gene3D" id="2.60.200.60">
    <property type="match status" value="2"/>
</dbReference>
<dbReference type="InterPro" id="IPR010816">
    <property type="entry name" value="Het-C"/>
</dbReference>
<dbReference type="CDD" id="cd14738">
    <property type="entry name" value="PAAR_2"/>
    <property type="match status" value="1"/>
</dbReference>
<accession>A0A4R6TLB5</accession>
<organism evidence="1 2">
    <name type="scientific">Tenacibaculum caenipelagi</name>
    <dbReference type="NCBI Taxonomy" id="1325435"/>
    <lineage>
        <taxon>Bacteria</taxon>
        <taxon>Pseudomonadati</taxon>
        <taxon>Bacteroidota</taxon>
        <taxon>Flavobacteriia</taxon>
        <taxon>Flavobacteriales</taxon>
        <taxon>Flavobacteriaceae</taxon>
        <taxon>Tenacibaculum</taxon>
    </lineage>
</organism>
<keyword evidence="2" id="KW-1185">Reference proteome</keyword>
<dbReference type="RefSeq" id="WP_133534877.1">
    <property type="nucleotide sequence ID" value="NZ_SNYH01000001.1"/>
</dbReference>
<dbReference type="AlphaFoldDB" id="A0A4R6TLB5"/>
<reference evidence="1 2" key="1">
    <citation type="submission" date="2019-03" db="EMBL/GenBank/DDBJ databases">
        <title>Genomic Encyclopedia of Type Strains, Phase III (KMG-III): the genomes of soil and plant-associated and newly described type strains.</title>
        <authorList>
            <person name="Whitman W."/>
        </authorList>
    </citation>
    <scope>NUCLEOTIDE SEQUENCE [LARGE SCALE GENOMIC DNA]</scope>
    <source>
        <strain evidence="1 2">CECT 8283</strain>
    </source>
</reference>
<name>A0A4R6TLB5_9FLAO</name>
<proteinExistence type="predicted"/>
<evidence type="ECO:0000313" key="2">
    <source>
        <dbReference type="Proteomes" id="UP000295390"/>
    </source>
</evidence>
<dbReference type="OrthoDB" id="6717961at2"/>
<dbReference type="Proteomes" id="UP000295390">
    <property type="component" value="Unassembled WGS sequence"/>
</dbReference>